<reference evidence="1 2" key="1">
    <citation type="submission" date="2016-08" db="EMBL/GenBank/DDBJ databases">
        <title>Analysis of Carbohydrate Active Enzymes in Thermogemmatispora T81 Reveals Carbohydrate Degradation Ability.</title>
        <authorList>
            <person name="Tomazini A."/>
            <person name="Lal S."/>
            <person name="Stott M."/>
            <person name="Henrissat B."/>
            <person name="Polikarpov I."/>
            <person name="Sparling R."/>
            <person name="Levin D.B."/>
        </authorList>
    </citation>
    <scope>NUCLEOTIDE SEQUENCE [LARGE SCALE GENOMIC DNA]</scope>
    <source>
        <strain evidence="1 2">T81</strain>
    </source>
</reference>
<evidence type="ECO:0008006" key="3">
    <source>
        <dbReference type="Google" id="ProtNLM"/>
    </source>
</evidence>
<protein>
    <recommendedName>
        <fullName evidence="3">Exonuclease domain-containing protein</fullName>
    </recommendedName>
</protein>
<evidence type="ECO:0000313" key="2">
    <source>
        <dbReference type="Proteomes" id="UP000248706"/>
    </source>
</evidence>
<dbReference type="SUPFAM" id="SSF53098">
    <property type="entry name" value="Ribonuclease H-like"/>
    <property type="match status" value="1"/>
</dbReference>
<dbReference type="OrthoDB" id="156925at2"/>
<dbReference type="Gene3D" id="3.30.420.10">
    <property type="entry name" value="Ribonuclease H-like superfamily/Ribonuclease H"/>
    <property type="match status" value="1"/>
</dbReference>
<dbReference type="InterPro" id="IPR012337">
    <property type="entry name" value="RNaseH-like_sf"/>
</dbReference>
<accession>A0A328VML5</accession>
<dbReference type="GO" id="GO:0003676">
    <property type="term" value="F:nucleic acid binding"/>
    <property type="evidence" value="ECO:0007669"/>
    <property type="project" value="InterPro"/>
</dbReference>
<name>A0A328VML5_9CHLR</name>
<organism evidence="1 2">
    <name type="scientific">Thermogemmatispora tikiterensis</name>
    <dbReference type="NCBI Taxonomy" id="1825093"/>
    <lineage>
        <taxon>Bacteria</taxon>
        <taxon>Bacillati</taxon>
        <taxon>Chloroflexota</taxon>
        <taxon>Ktedonobacteria</taxon>
        <taxon>Thermogemmatisporales</taxon>
        <taxon>Thermogemmatisporaceae</taxon>
        <taxon>Thermogemmatispora</taxon>
    </lineage>
</organism>
<dbReference type="Proteomes" id="UP000248706">
    <property type="component" value="Unassembled WGS sequence"/>
</dbReference>
<comment type="caution">
    <text evidence="1">The sequence shown here is derived from an EMBL/GenBank/DDBJ whole genome shotgun (WGS) entry which is preliminary data.</text>
</comment>
<keyword evidence="2" id="KW-1185">Reference proteome</keyword>
<sequence length="140" mass="15803">MTLLYCPTGQWAAVNQPRSPGRRGCGQAPGLSQGSLTWDRLIRLLEGKEAIWGYNADFDRLALVASARRYQLTLPTWLVAAERWRCAMSLYREWMGWDWDVSLERACAHEGIPAGWHTAELDARSTLALLRVLAGLEEET</sequence>
<dbReference type="AlphaFoldDB" id="A0A328VML5"/>
<dbReference type="InterPro" id="IPR036397">
    <property type="entry name" value="RNaseH_sf"/>
</dbReference>
<gene>
    <name evidence="1" type="ORF">A4R35_18230</name>
</gene>
<proteinExistence type="predicted"/>
<dbReference type="EMBL" id="MCIF01000002">
    <property type="protein sequence ID" value="RAQ97482.1"/>
    <property type="molecule type" value="Genomic_DNA"/>
</dbReference>
<dbReference type="RefSeq" id="WP_112431879.1">
    <property type="nucleotide sequence ID" value="NZ_MCIF01000002.1"/>
</dbReference>
<evidence type="ECO:0000313" key="1">
    <source>
        <dbReference type="EMBL" id="RAQ97482.1"/>
    </source>
</evidence>